<dbReference type="EMBL" id="JBHTEK010000001">
    <property type="protein sequence ID" value="MFC7668906.1"/>
    <property type="molecule type" value="Genomic_DNA"/>
</dbReference>
<gene>
    <name evidence="4" type="ORF">ACFQT0_17215</name>
</gene>
<dbReference type="CDD" id="cd17574">
    <property type="entry name" value="REC_OmpR"/>
    <property type="match status" value="1"/>
</dbReference>
<dbReference type="SMART" id="SM00448">
    <property type="entry name" value="REC"/>
    <property type="match status" value="1"/>
</dbReference>
<organism evidence="4 5">
    <name type="scientific">Hymenobacter humi</name>
    <dbReference type="NCBI Taxonomy" id="1411620"/>
    <lineage>
        <taxon>Bacteria</taxon>
        <taxon>Pseudomonadati</taxon>
        <taxon>Bacteroidota</taxon>
        <taxon>Cytophagia</taxon>
        <taxon>Cytophagales</taxon>
        <taxon>Hymenobacteraceae</taxon>
        <taxon>Hymenobacter</taxon>
    </lineage>
</organism>
<sequence length="168" mass="18781">MKTPHILIVDDEPNIVMSLEFLMRKNGYQVGIARNGTEALAAIAQTPYDLVLLDVMMPDVDGYQVCQKLREQSNRAGTKVIFLSAKSREPDIKKGYEVGADLYIPKPFSTRQLMEKVREPARCPHLVVLPPPNPTRHETCLFLRCDPRRQPGRPGRVLAGPGPPPELA</sequence>
<dbReference type="SUPFAM" id="SSF52172">
    <property type="entry name" value="CheY-like"/>
    <property type="match status" value="1"/>
</dbReference>
<keyword evidence="5" id="KW-1185">Reference proteome</keyword>
<protein>
    <submittedName>
        <fullName evidence="4">Response regulator transcription factor</fullName>
    </submittedName>
</protein>
<proteinExistence type="predicted"/>
<accession>A0ABW2U9W8</accession>
<comment type="caution">
    <text evidence="4">The sequence shown here is derived from an EMBL/GenBank/DDBJ whole genome shotgun (WGS) entry which is preliminary data.</text>
</comment>
<feature type="modified residue" description="4-aspartylphosphate" evidence="2">
    <location>
        <position position="54"/>
    </location>
</feature>
<dbReference type="InterPro" id="IPR050595">
    <property type="entry name" value="Bact_response_regulator"/>
</dbReference>
<evidence type="ECO:0000313" key="4">
    <source>
        <dbReference type="EMBL" id="MFC7668906.1"/>
    </source>
</evidence>
<feature type="domain" description="Response regulatory" evidence="3">
    <location>
        <begin position="5"/>
        <end position="121"/>
    </location>
</feature>
<dbReference type="Pfam" id="PF00072">
    <property type="entry name" value="Response_reg"/>
    <property type="match status" value="1"/>
</dbReference>
<evidence type="ECO:0000256" key="1">
    <source>
        <dbReference type="ARBA" id="ARBA00022553"/>
    </source>
</evidence>
<evidence type="ECO:0000256" key="2">
    <source>
        <dbReference type="PROSITE-ProRule" id="PRU00169"/>
    </source>
</evidence>
<name>A0ABW2U9W8_9BACT</name>
<dbReference type="PROSITE" id="PS50110">
    <property type="entry name" value="RESPONSE_REGULATORY"/>
    <property type="match status" value="1"/>
</dbReference>
<dbReference type="InterPro" id="IPR011006">
    <property type="entry name" value="CheY-like_superfamily"/>
</dbReference>
<evidence type="ECO:0000313" key="5">
    <source>
        <dbReference type="Proteomes" id="UP001596513"/>
    </source>
</evidence>
<keyword evidence="1 2" id="KW-0597">Phosphoprotein</keyword>
<dbReference type="PANTHER" id="PTHR44591">
    <property type="entry name" value="STRESS RESPONSE REGULATOR PROTEIN 1"/>
    <property type="match status" value="1"/>
</dbReference>
<dbReference type="InterPro" id="IPR001789">
    <property type="entry name" value="Sig_transdc_resp-reg_receiver"/>
</dbReference>
<dbReference type="PANTHER" id="PTHR44591:SF3">
    <property type="entry name" value="RESPONSE REGULATORY DOMAIN-CONTAINING PROTEIN"/>
    <property type="match status" value="1"/>
</dbReference>
<reference evidence="5" key="1">
    <citation type="journal article" date="2019" name="Int. J. Syst. Evol. Microbiol.">
        <title>The Global Catalogue of Microorganisms (GCM) 10K type strain sequencing project: providing services to taxonomists for standard genome sequencing and annotation.</title>
        <authorList>
            <consortium name="The Broad Institute Genomics Platform"/>
            <consortium name="The Broad Institute Genome Sequencing Center for Infectious Disease"/>
            <person name="Wu L."/>
            <person name="Ma J."/>
        </authorList>
    </citation>
    <scope>NUCLEOTIDE SEQUENCE [LARGE SCALE GENOMIC DNA]</scope>
    <source>
        <strain evidence="5">JCM 19635</strain>
    </source>
</reference>
<evidence type="ECO:0000259" key="3">
    <source>
        <dbReference type="PROSITE" id="PS50110"/>
    </source>
</evidence>
<dbReference type="RefSeq" id="WP_380204436.1">
    <property type="nucleotide sequence ID" value="NZ_JBHTEK010000001.1"/>
</dbReference>
<dbReference type="Proteomes" id="UP001596513">
    <property type="component" value="Unassembled WGS sequence"/>
</dbReference>
<dbReference type="Gene3D" id="3.40.50.2300">
    <property type="match status" value="1"/>
</dbReference>